<comment type="caution">
    <text evidence="9">The sequence shown here is derived from an EMBL/GenBank/DDBJ whole genome shotgun (WGS) entry which is preliminary data.</text>
</comment>
<feature type="transmembrane region" description="Helical" evidence="7">
    <location>
        <begin position="169"/>
        <end position="190"/>
    </location>
</feature>
<feature type="compositionally biased region" description="Polar residues" evidence="6">
    <location>
        <begin position="9"/>
        <end position="22"/>
    </location>
</feature>
<dbReference type="PANTHER" id="PTHR48017">
    <property type="entry name" value="OS05G0424000 PROTEIN-RELATED"/>
    <property type="match status" value="1"/>
</dbReference>
<evidence type="ECO:0000259" key="8">
    <source>
        <dbReference type="Pfam" id="PF01490"/>
    </source>
</evidence>
<organism evidence="9 10">
    <name type="scientific">Pristionchus fissidentatus</name>
    <dbReference type="NCBI Taxonomy" id="1538716"/>
    <lineage>
        <taxon>Eukaryota</taxon>
        <taxon>Metazoa</taxon>
        <taxon>Ecdysozoa</taxon>
        <taxon>Nematoda</taxon>
        <taxon>Chromadorea</taxon>
        <taxon>Rhabditida</taxon>
        <taxon>Rhabditina</taxon>
        <taxon>Diplogasteromorpha</taxon>
        <taxon>Diplogasteroidea</taxon>
        <taxon>Neodiplogasteridae</taxon>
        <taxon>Pristionchus</taxon>
    </lineage>
</organism>
<sequence>MGRKGNYKLSPTPSVSSWTSASKGGEPWTTAKEGETMGADGHFENKHGIHWIIVAILIVGEMAGGGLVALPGSMVDAGIWAGAALTIISAFASGFTGIQLGENWLMMQDRWPEYRHACRKPYPEMAYRALGAWGRVFMSILMSVQQFCLSVVFLLLASNNISSLLFELFSVRFNFCFIAAIVSVCLLPLLMLGSPKDFWQAGLIAVISTSTAIVLIFVGAAHDQEECIKNVYYPPVVFDKFFLAYGTIMFAYGGHACFPTFQHDMKKPAEFGKAVIVGYIVIIIMYLPISVYGYIVYGDSLTGGSIIPSLQVSWVQTAVNILITLHVTFTEIIVLSPLLLTVEELFKVQNKFGIGRFIVRTVIMVCVLFMALSIPKFGPIVDLIGGSSVTLMTMILPGIYSISLIAGKRKRELKLESGVVSRSDDDNELPTLMEVFKLNNPWMLLLNFIIIAFGLFGGVASTISAVNELITTQWDIPCYVQLFMGTLTFDGNTGLVHCCGEFKNITTISVDPTQPFCAAL</sequence>
<dbReference type="EMBL" id="BTSY01000005">
    <property type="protein sequence ID" value="GMT29422.1"/>
    <property type="molecule type" value="Genomic_DNA"/>
</dbReference>
<dbReference type="Proteomes" id="UP001432322">
    <property type="component" value="Unassembled WGS sequence"/>
</dbReference>
<evidence type="ECO:0000256" key="6">
    <source>
        <dbReference type="SAM" id="MobiDB-lite"/>
    </source>
</evidence>
<protein>
    <recommendedName>
        <fullName evidence="8">Amino acid transporter transmembrane domain-containing protein</fullName>
    </recommendedName>
</protein>
<dbReference type="Pfam" id="PF01490">
    <property type="entry name" value="Aa_trans"/>
    <property type="match status" value="1"/>
</dbReference>
<evidence type="ECO:0000313" key="9">
    <source>
        <dbReference type="EMBL" id="GMT29422.1"/>
    </source>
</evidence>
<feature type="transmembrane region" description="Helical" evidence="7">
    <location>
        <begin position="51"/>
        <end position="71"/>
    </location>
</feature>
<dbReference type="InterPro" id="IPR013057">
    <property type="entry name" value="AA_transpt_TM"/>
</dbReference>
<dbReference type="AlphaFoldDB" id="A0AAV5WC37"/>
<evidence type="ECO:0000256" key="1">
    <source>
        <dbReference type="ARBA" id="ARBA00004370"/>
    </source>
</evidence>
<feature type="domain" description="Amino acid transporter transmembrane" evidence="8">
    <location>
        <begin position="47"/>
        <end position="412"/>
    </location>
</feature>
<dbReference type="Gene3D" id="1.20.1740.10">
    <property type="entry name" value="Amino acid/polyamine transporter I"/>
    <property type="match status" value="1"/>
</dbReference>
<feature type="transmembrane region" description="Helical" evidence="7">
    <location>
        <begin position="442"/>
        <end position="463"/>
    </location>
</feature>
<keyword evidence="2" id="KW-0813">Transport</keyword>
<feature type="transmembrane region" description="Helical" evidence="7">
    <location>
        <begin position="354"/>
        <end position="374"/>
    </location>
</feature>
<keyword evidence="10" id="KW-1185">Reference proteome</keyword>
<keyword evidence="4 7" id="KW-1133">Transmembrane helix</keyword>
<evidence type="ECO:0000256" key="4">
    <source>
        <dbReference type="ARBA" id="ARBA00022989"/>
    </source>
</evidence>
<evidence type="ECO:0000256" key="2">
    <source>
        <dbReference type="ARBA" id="ARBA00022448"/>
    </source>
</evidence>
<comment type="subcellular location">
    <subcellularLocation>
        <location evidence="1">Membrane</location>
    </subcellularLocation>
</comment>
<evidence type="ECO:0000256" key="7">
    <source>
        <dbReference type="SAM" id="Phobius"/>
    </source>
</evidence>
<feature type="transmembrane region" description="Helical" evidence="7">
    <location>
        <begin position="317"/>
        <end position="342"/>
    </location>
</feature>
<evidence type="ECO:0000256" key="3">
    <source>
        <dbReference type="ARBA" id="ARBA00022692"/>
    </source>
</evidence>
<proteinExistence type="predicted"/>
<reference evidence="9" key="1">
    <citation type="submission" date="2023-10" db="EMBL/GenBank/DDBJ databases">
        <title>Genome assembly of Pristionchus species.</title>
        <authorList>
            <person name="Yoshida K."/>
            <person name="Sommer R.J."/>
        </authorList>
    </citation>
    <scope>NUCLEOTIDE SEQUENCE</scope>
    <source>
        <strain evidence="9">RS5133</strain>
    </source>
</reference>
<feature type="transmembrane region" description="Helical" evidence="7">
    <location>
        <begin position="202"/>
        <end position="222"/>
    </location>
</feature>
<feature type="region of interest" description="Disordered" evidence="6">
    <location>
        <begin position="1"/>
        <end position="36"/>
    </location>
</feature>
<feature type="transmembrane region" description="Helical" evidence="7">
    <location>
        <begin position="380"/>
        <end position="406"/>
    </location>
</feature>
<feature type="transmembrane region" description="Helical" evidence="7">
    <location>
        <begin position="136"/>
        <end position="157"/>
    </location>
</feature>
<feature type="transmembrane region" description="Helical" evidence="7">
    <location>
        <begin position="242"/>
        <end position="262"/>
    </location>
</feature>
<evidence type="ECO:0000313" key="10">
    <source>
        <dbReference type="Proteomes" id="UP001432322"/>
    </source>
</evidence>
<dbReference type="GO" id="GO:0016020">
    <property type="term" value="C:membrane"/>
    <property type="evidence" value="ECO:0007669"/>
    <property type="project" value="UniProtKB-SubCell"/>
</dbReference>
<dbReference type="FunFam" id="1.20.1740.10:FF:000052">
    <property type="entry name" value="Lysine histidine transporter-like 3"/>
    <property type="match status" value="1"/>
</dbReference>
<feature type="transmembrane region" description="Helical" evidence="7">
    <location>
        <begin position="274"/>
        <end position="297"/>
    </location>
</feature>
<keyword evidence="3 7" id="KW-0812">Transmembrane</keyword>
<accession>A0AAV5WC37</accession>
<evidence type="ECO:0000256" key="5">
    <source>
        <dbReference type="ARBA" id="ARBA00023136"/>
    </source>
</evidence>
<feature type="non-terminal residue" evidence="9">
    <location>
        <position position="520"/>
    </location>
</feature>
<feature type="transmembrane region" description="Helical" evidence="7">
    <location>
        <begin position="77"/>
        <end position="98"/>
    </location>
</feature>
<name>A0AAV5WC37_9BILA</name>
<gene>
    <name evidence="9" type="ORF">PFISCL1PPCAC_20719</name>
</gene>
<keyword evidence="5 7" id="KW-0472">Membrane</keyword>